<feature type="compositionally biased region" description="Polar residues" evidence="1">
    <location>
        <begin position="732"/>
        <end position="742"/>
    </location>
</feature>
<organism evidence="3 4">
    <name type="scientific">Exophiala sideris</name>
    <dbReference type="NCBI Taxonomy" id="1016849"/>
    <lineage>
        <taxon>Eukaryota</taxon>
        <taxon>Fungi</taxon>
        <taxon>Dikarya</taxon>
        <taxon>Ascomycota</taxon>
        <taxon>Pezizomycotina</taxon>
        <taxon>Eurotiomycetes</taxon>
        <taxon>Chaetothyriomycetidae</taxon>
        <taxon>Chaetothyriales</taxon>
        <taxon>Herpotrichiellaceae</taxon>
        <taxon>Exophiala</taxon>
    </lineage>
</organism>
<accession>A0ABR0J2I4</accession>
<feature type="region of interest" description="Disordered" evidence="1">
    <location>
        <begin position="121"/>
        <end position="217"/>
    </location>
</feature>
<feature type="domain" description="DUF7587" evidence="2">
    <location>
        <begin position="253"/>
        <end position="401"/>
    </location>
</feature>
<sequence length="795" mass="88706">MEEQRLLDILNQSVAKHVWTVSDRELLAVAEKLYDMTNKDLTALFNHLYRDHLLTEGLTDGLRVTAIAAQISDLKRTIRGTDFREILAMAPTTVYHKYSSLATIIEKAAQGLGIPLQTYADRSRHSDVSPVKRPLTARSDDWADVTDEEEDSHSLAKKPRIIRTPSPIHSSPTHVRQPTQTTTSPSDATPMTTTSLSSSFVDTCSPGSYLPESNADENDYQGLDDQHFAATSTRIPPLLRITYDDTGRSAATRPRLLFRAYNPEHMLVARRYLGATNTICPPPPFSSDEFRRMASDHLYEDKTFASPFLSWTENPKRALELIKSSKTPLSMAAVDYNVLEKDLIQTFGESATPWLVPKICQRFELTDLTRIHEVNTRVAKENQKNYTGTGEFLTWGSIKCDLVGTLERAAAMKLYTTMEDMKKTSYEAGLVLSECLQDIHGIYREVMSYKLCRAFKKADCVKDSYRYDSFIRGVYREDSGDRAGDFSTDDDQEIVKSLRCEKSDGISAGRLEKLRGQPRAIPNRWISMGEEEVQCLVDTQLSETGALFGIIVDNDDSVAESEAKSTMDPTETTIQSVSTTTDGAIDYVKVETSQHESRLAKILDIPEWVPMKPLPGSRNARSRTSYRKFSAKFNALKVLQDQQATIVADDEKAALSLDQQADKRQAESQPFIDASVRRRCCAYTDLRDDNNAEAQTSLFTVAGSAESADVQPTHPPSDSIPQKNISHGADQPSKTATTNGPTIDTLHDIQEDVDEELQIIGTATIHQRRTVRTRTHTVLTVRSRSLSAAAAGLKH</sequence>
<comment type="caution">
    <text evidence="3">The sequence shown here is derived from an EMBL/GenBank/DDBJ whole genome shotgun (WGS) entry which is preliminary data.</text>
</comment>
<reference evidence="3 4" key="1">
    <citation type="submission" date="2023-08" db="EMBL/GenBank/DDBJ databases">
        <title>Black Yeasts Isolated from many extreme environments.</title>
        <authorList>
            <person name="Coleine C."/>
            <person name="Stajich J.E."/>
            <person name="Selbmann L."/>
        </authorList>
    </citation>
    <scope>NUCLEOTIDE SEQUENCE [LARGE SCALE GENOMIC DNA]</scope>
    <source>
        <strain evidence="3 4">CCFEE 6328</strain>
    </source>
</reference>
<dbReference type="Pfam" id="PF24494">
    <property type="entry name" value="DUF7587"/>
    <property type="match status" value="1"/>
</dbReference>
<evidence type="ECO:0000256" key="1">
    <source>
        <dbReference type="SAM" id="MobiDB-lite"/>
    </source>
</evidence>
<dbReference type="EMBL" id="JAVRRF010000022">
    <property type="protein sequence ID" value="KAK5054797.1"/>
    <property type="molecule type" value="Genomic_DNA"/>
</dbReference>
<feature type="compositionally biased region" description="Polar residues" evidence="1">
    <location>
        <begin position="167"/>
        <end position="206"/>
    </location>
</feature>
<proteinExistence type="predicted"/>
<feature type="compositionally biased region" description="Acidic residues" evidence="1">
    <location>
        <begin position="142"/>
        <end position="151"/>
    </location>
</feature>
<name>A0ABR0J2I4_9EURO</name>
<keyword evidence="4" id="KW-1185">Reference proteome</keyword>
<feature type="region of interest" description="Disordered" evidence="1">
    <location>
        <begin position="704"/>
        <end position="744"/>
    </location>
</feature>
<evidence type="ECO:0000259" key="2">
    <source>
        <dbReference type="Pfam" id="PF24494"/>
    </source>
</evidence>
<gene>
    <name evidence="3" type="ORF">LTR69_008704</name>
</gene>
<evidence type="ECO:0000313" key="4">
    <source>
        <dbReference type="Proteomes" id="UP001345691"/>
    </source>
</evidence>
<protein>
    <recommendedName>
        <fullName evidence="2">DUF7587 domain-containing protein</fullName>
    </recommendedName>
</protein>
<dbReference type="Proteomes" id="UP001345691">
    <property type="component" value="Unassembled WGS sequence"/>
</dbReference>
<dbReference type="InterPro" id="IPR056009">
    <property type="entry name" value="DUF7587"/>
</dbReference>
<evidence type="ECO:0000313" key="3">
    <source>
        <dbReference type="EMBL" id="KAK5054797.1"/>
    </source>
</evidence>